<comment type="caution">
    <text evidence="3">The sequence shown here is derived from an EMBL/GenBank/DDBJ whole genome shotgun (WGS) entry which is preliminary data.</text>
</comment>
<organism evidence="3 4">
    <name type="scientific">Actibacterium atlanticum</name>
    <dbReference type="NCBI Taxonomy" id="1461693"/>
    <lineage>
        <taxon>Bacteria</taxon>
        <taxon>Pseudomonadati</taxon>
        <taxon>Pseudomonadota</taxon>
        <taxon>Alphaproteobacteria</taxon>
        <taxon>Rhodobacterales</taxon>
        <taxon>Roseobacteraceae</taxon>
        <taxon>Actibacterium</taxon>
    </lineage>
</organism>
<dbReference type="SUPFAM" id="SSF159245">
    <property type="entry name" value="AttH-like"/>
    <property type="match status" value="1"/>
</dbReference>
<feature type="signal peptide" evidence="1">
    <location>
        <begin position="1"/>
        <end position="18"/>
    </location>
</feature>
<reference evidence="3 4" key="1">
    <citation type="submission" date="2013-04" db="EMBL/GenBank/DDBJ databases">
        <title>Shimia sp. 22II-S11-Z10 Genome Sequencing.</title>
        <authorList>
            <person name="Lai Q."/>
            <person name="Li G."/>
            <person name="Shao Z."/>
        </authorList>
    </citation>
    <scope>NUCLEOTIDE SEQUENCE [LARGE SCALE GENOMIC DNA]</scope>
    <source>
        <strain evidence="4">22II-S11-Z10</strain>
    </source>
</reference>
<evidence type="ECO:0000313" key="3">
    <source>
        <dbReference type="EMBL" id="KCV81241.1"/>
    </source>
</evidence>
<evidence type="ECO:0000256" key="1">
    <source>
        <dbReference type="SAM" id="SignalP"/>
    </source>
</evidence>
<proteinExistence type="predicted"/>
<dbReference type="PANTHER" id="PTHR38591:SF1">
    <property type="entry name" value="BLL1000 PROTEIN"/>
    <property type="match status" value="1"/>
</dbReference>
<dbReference type="Gene3D" id="2.40.370.10">
    <property type="entry name" value="AttH-like domain"/>
    <property type="match status" value="2"/>
</dbReference>
<protein>
    <recommendedName>
        <fullName evidence="2">AttH domain-containing protein</fullName>
    </recommendedName>
</protein>
<feature type="domain" description="AttH" evidence="2">
    <location>
        <begin position="54"/>
        <end position="220"/>
    </location>
</feature>
<dbReference type="OrthoDB" id="9770826at2"/>
<dbReference type="InterPro" id="IPR023374">
    <property type="entry name" value="AttH-like_dom_sf"/>
</dbReference>
<accession>A0A058ZKE3</accession>
<sequence length="340" mass="37763">MNAKLLVIFLLWSLPAFGQGFAGLGASGEGFAQPQRGTLFTFPKDHAAHPEFRIEWWYLTANLQDAQGRDYGVQWTLFRTALAPTTGAGWSDPQLWMGHAAVTTSQTHRSAERLARGGIGQAGVSGAPFEAFIDDWQMAGPDLSDLSVRANAPDFSYDLKLKSEGPLVFHGDQGYSQKSDRGQASYYYAQPGYCVDGVLIIDGEETDVHGQAWLDREWSSQPLAPDQLGWDWFSLHLEDGRKLMVFRLRHDGGGHYLSGSLISQDGQVTTLNHETIVMTPLQNTPAPSRWSLRLPDHGIDLKVTALNPDSWMDTFVRYWEGPVRAEGTHDARGYLEMTGY</sequence>
<name>A0A058ZKE3_9RHOB</name>
<dbReference type="AlphaFoldDB" id="A0A058ZKE3"/>
<dbReference type="InterPro" id="IPR010791">
    <property type="entry name" value="AttH_dom"/>
</dbReference>
<dbReference type="Pfam" id="PF07143">
    <property type="entry name" value="CrtC"/>
    <property type="match status" value="1"/>
</dbReference>
<dbReference type="STRING" id="1461693.ATO10_13709"/>
<dbReference type="RefSeq" id="WP_035252547.1">
    <property type="nucleotide sequence ID" value="NZ_AQQY01000010.1"/>
</dbReference>
<keyword evidence="1" id="KW-0732">Signal</keyword>
<evidence type="ECO:0000313" key="4">
    <source>
        <dbReference type="Proteomes" id="UP000024836"/>
    </source>
</evidence>
<feature type="chain" id="PRO_5001567049" description="AttH domain-containing protein" evidence="1">
    <location>
        <begin position="19"/>
        <end position="340"/>
    </location>
</feature>
<dbReference type="Proteomes" id="UP000024836">
    <property type="component" value="Unassembled WGS sequence"/>
</dbReference>
<dbReference type="PATRIC" id="fig|1461693.3.peg.2778"/>
<gene>
    <name evidence="3" type="ORF">ATO10_13709</name>
</gene>
<keyword evidence="4" id="KW-1185">Reference proteome</keyword>
<evidence type="ECO:0000259" key="2">
    <source>
        <dbReference type="Pfam" id="PF07143"/>
    </source>
</evidence>
<dbReference type="Pfam" id="PF17186">
    <property type="entry name" value="Lipocalin_9"/>
    <property type="match status" value="1"/>
</dbReference>
<dbReference type="EMBL" id="AQQY01000010">
    <property type="protein sequence ID" value="KCV81241.1"/>
    <property type="molecule type" value="Genomic_DNA"/>
</dbReference>
<dbReference type="PANTHER" id="PTHR38591">
    <property type="entry name" value="HYDROLASE"/>
    <property type="match status" value="1"/>
</dbReference>
<dbReference type="eggNOG" id="COG5621">
    <property type="taxonomic scope" value="Bacteria"/>
</dbReference>